<dbReference type="GO" id="GO:0005886">
    <property type="term" value="C:plasma membrane"/>
    <property type="evidence" value="ECO:0007669"/>
    <property type="project" value="TreeGrafter"/>
</dbReference>
<gene>
    <name evidence="10" type="ORF">G7Y89_g1532</name>
</gene>
<feature type="transmembrane region" description="Helical" evidence="9">
    <location>
        <begin position="83"/>
        <end position="104"/>
    </location>
</feature>
<evidence type="ECO:0000256" key="5">
    <source>
        <dbReference type="ARBA" id="ARBA00022679"/>
    </source>
</evidence>
<keyword evidence="6 9" id="KW-0812">Transmembrane</keyword>
<comment type="subcellular location">
    <subcellularLocation>
        <location evidence="2">Membrane</location>
        <topology evidence="2">Multi-pass membrane protein</topology>
    </subcellularLocation>
</comment>
<dbReference type="Gene3D" id="1.20.120.1780">
    <property type="entry name" value="UbiA prenyltransferase"/>
    <property type="match status" value="1"/>
</dbReference>
<name>A0A8H4W9G1_9HELO</name>
<protein>
    <submittedName>
        <fullName evidence="10">Uncharacterized protein</fullName>
    </submittedName>
</protein>
<dbReference type="EMBL" id="JAAMPI010000060">
    <property type="protein sequence ID" value="KAF4636555.1"/>
    <property type="molecule type" value="Genomic_DNA"/>
</dbReference>
<evidence type="ECO:0000256" key="4">
    <source>
        <dbReference type="ARBA" id="ARBA00005985"/>
    </source>
</evidence>
<dbReference type="Pfam" id="PF01040">
    <property type="entry name" value="UbiA"/>
    <property type="match status" value="1"/>
</dbReference>
<dbReference type="FunFam" id="1.20.120.1780:FF:000001">
    <property type="entry name" value="4-hydroxybenzoate octaprenyltransferase"/>
    <property type="match status" value="1"/>
</dbReference>
<feature type="transmembrane region" description="Helical" evidence="9">
    <location>
        <begin position="30"/>
        <end position="46"/>
    </location>
</feature>
<organism evidence="10 11">
    <name type="scientific">Cudoniella acicularis</name>
    <dbReference type="NCBI Taxonomy" id="354080"/>
    <lineage>
        <taxon>Eukaryota</taxon>
        <taxon>Fungi</taxon>
        <taxon>Dikarya</taxon>
        <taxon>Ascomycota</taxon>
        <taxon>Pezizomycotina</taxon>
        <taxon>Leotiomycetes</taxon>
        <taxon>Helotiales</taxon>
        <taxon>Tricladiaceae</taxon>
        <taxon>Cudoniella</taxon>
    </lineage>
</organism>
<feature type="transmembrane region" description="Helical" evidence="9">
    <location>
        <begin position="125"/>
        <end position="145"/>
    </location>
</feature>
<reference evidence="10 11" key="1">
    <citation type="submission" date="2020-03" db="EMBL/GenBank/DDBJ databases">
        <title>Draft Genome Sequence of Cudoniella acicularis.</title>
        <authorList>
            <person name="Buettner E."/>
            <person name="Kellner H."/>
        </authorList>
    </citation>
    <scope>NUCLEOTIDE SEQUENCE [LARGE SCALE GENOMIC DNA]</scope>
    <source>
        <strain evidence="10 11">DSM 108380</strain>
    </source>
</reference>
<dbReference type="OrthoDB" id="3445884at2759"/>
<keyword evidence="8 9" id="KW-0472">Membrane</keyword>
<dbReference type="PANTHER" id="PTHR11048:SF28">
    <property type="entry name" value="4-HYDROXYBENZOATE POLYPRENYLTRANSFERASE, MITOCHONDRIAL"/>
    <property type="match status" value="1"/>
</dbReference>
<comment type="similarity">
    <text evidence="4">Belongs to the UbiA prenyltransferase family.</text>
</comment>
<feature type="transmembrane region" description="Helical" evidence="9">
    <location>
        <begin position="7"/>
        <end position="24"/>
    </location>
</feature>
<dbReference type="Gene3D" id="1.10.357.140">
    <property type="entry name" value="UbiA prenyltransferase"/>
    <property type="match status" value="1"/>
</dbReference>
<feature type="transmembrane region" description="Helical" evidence="9">
    <location>
        <begin position="53"/>
        <end position="71"/>
    </location>
</feature>
<evidence type="ECO:0000256" key="3">
    <source>
        <dbReference type="ARBA" id="ARBA00005179"/>
    </source>
</evidence>
<feature type="transmembrane region" description="Helical" evidence="9">
    <location>
        <begin position="151"/>
        <end position="170"/>
    </location>
</feature>
<feature type="transmembrane region" description="Helical" evidence="9">
    <location>
        <begin position="190"/>
        <end position="209"/>
    </location>
</feature>
<evidence type="ECO:0000256" key="9">
    <source>
        <dbReference type="SAM" id="Phobius"/>
    </source>
</evidence>
<proteinExistence type="inferred from homology"/>
<comment type="pathway">
    <text evidence="3">Secondary metabolite biosynthesis.</text>
</comment>
<evidence type="ECO:0000256" key="1">
    <source>
        <dbReference type="ARBA" id="ARBA00001946"/>
    </source>
</evidence>
<evidence type="ECO:0000256" key="2">
    <source>
        <dbReference type="ARBA" id="ARBA00004141"/>
    </source>
</evidence>
<dbReference type="PANTHER" id="PTHR11048">
    <property type="entry name" value="PRENYLTRANSFERASES"/>
    <property type="match status" value="1"/>
</dbReference>
<dbReference type="InterPro" id="IPR044878">
    <property type="entry name" value="UbiA_sf"/>
</dbReference>
<evidence type="ECO:0000256" key="7">
    <source>
        <dbReference type="ARBA" id="ARBA00022989"/>
    </source>
</evidence>
<comment type="caution">
    <text evidence="10">The sequence shown here is derived from an EMBL/GenBank/DDBJ whole genome shotgun (WGS) entry which is preliminary data.</text>
</comment>
<dbReference type="InterPro" id="IPR000537">
    <property type="entry name" value="UbiA_prenyltransferase"/>
</dbReference>
<dbReference type="AlphaFoldDB" id="A0A8H4W9G1"/>
<evidence type="ECO:0000313" key="10">
    <source>
        <dbReference type="EMBL" id="KAF4636555.1"/>
    </source>
</evidence>
<evidence type="ECO:0000313" key="11">
    <source>
        <dbReference type="Proteomes" id="UP000566819"/>
    </source>
</evidence>
<comment type="cofactor">
    <cofactor evidence="1">
        <name>Mg(2+)</name>
        <dbReference type="ChEBI" id="CHEBI:18420"/>
    </cofactor>
</comment>
<dbReference type="InterPro" id="IPR039653">
    <property type="entry name" value="Prenyltransferase"/>
</dbReference>
<sequence>MLTTTEAILAFIAWIPITIGITWISLGDVGVMTFAPIWVLSLIYPFMKRIIPFPQVVLGAVIGGAVFPGWASITNSLEGLDQALPLFAAVFFWVVYFDVFYATQDTPDDKKVGVKSLAVLLGSKAWIFLAFLGLLQITFFVVTAFKAKMSLIFWVFGVGVWAGNIPWHVLSLDVSDRNSGGRIFKANIILGLYMTAVALVELVVTHVNIPSLQHLFKLQVNELR</sequence>
<evidence type="ECO:0000256" key="8">
    <source>
        <dbReference type="ARBA" id="ARBA00023136"/>
    </source>
</evidence>
<dbReference type="Proteomes" id="UP000566819">
    <property type="component" value="Unassembled WGS sequence"/>
</dbReference>
<keyword evidence="7 9" id="KW-1133">Transmembrane helix</keyword>
<dbReference type="GO" id="GO:0016765">
    <property type="term" value="F:transferase activity, transferring alkyl or aryl (other than methyl) groups"/>
    <property type="evidence" value="ECO:0007669"/>
    <property type="project" value="InterPro"/>
</dbReference>
<keyword evidence="5" id="KW-0808">Transferase</keyword>
<accession>A0A8H4W9G1</accession>
<keyword evidence="11" id="KW-1185">Reference proteome</keyword>
<evidence type="ECO:0000256" key="6">
    <source>
        <dbReference type="ARBA" id="ARBA00022692"/>
    </source>
</evidence>